<feature type="coiled-coil region" evidence="1">
    <location>
        <begin position="385"/>
        <end position="412"/>
    </location>
</feature>
<gene>
    <name evidence="3" type="ORF">QVD17_35865</name>
</gene>
<sequence>MEVGGGSNSSALLEDSQLNDLTDILAENVAGFKKFVDEAVEAVDQDENFNEMTVESYDQKKFYMKEQLQELSNLHNSLADQCGVLIEEISINRQSLLQSSDSSSSPQVSQILGQEASTSTGFHVHMHPDGGGFYLAKGKGPSHSGLKSSVPVPPVNVAALKVKETKDPGFVGSDSGSESSTSSVNKPAVPAVNDDALKVEETEDPEVLVEKVSNLEDEVVRLKKKIQSLTVENDELKQEVEQNLTDISVYMSESKLDTKALKEELQASKEAAIKIEEHRCNILEEKISNITSHHAKLVEMNDNMTQCMSDIVDMQTTHEEKEKIWNDFTEQLKHDLKVKSELLEEVNMTMEALVSDKSVQNNLIHNLKTELVSVKSDAARLFPSLDDVEKLADELQLKVEELERAVDKQREVVSGGLKK</sequence>
<feature type="coiled-coil region" evidence="1">
    <location>
        <begin position="212"/>
        <end position="246"/>
    </location>
</feature>
<dbReference type="Proteomes" id="UP001229421">
    <property type="component" value="Unassembled WGS sequence"/>
</dbReference>
<comment type="caution">
    <text evidence="3">The sequence shown here is derived from an EMBL/GenBank/DDBJ whole genome shotgun (WGS) entry which is preliminary data.</text>
</comment>
<evidence type="ECO:0000313" key="3">
    <source>
        <dbReference type="EMBL" id="KAK1409339.1"/>
    </source>
</evidence>
<evidence type="ECO:0000256" key="1">
    <source>
        <dbReference type="SAM" id="Coils"/>
    </source>
</evidence>
<organism evidence="3 4">
    <name type="scientific">Tagetes erecta</name>
    <name type="common">African marigold</name>
    <dbReference type="NCBI Taxonomy" id="13708"/>
    <lineage>
        <taxon>Eukaryota</taxon>
        <taxon>Viridiplantae</taxon>
        <taxon>Streptophyta</taxon>
        <taxon>Embryophyta</taxon>
        <taxon>Tracheophyta</taxon>
        <taxon>Spermatophyta</taxon>
        <taxon>Magnoliopsida</taxon>
        <taxon>eudicotyledons</taxon>
        <taxon>Gunneridae</taxon>
        <taxon>Pentapetalae</taxon>
        <taxon>asterids</taxon>
        <taxon>campanulids</taxon>
        <taxon>Asterales</taxon>
        <taxon>Asteraceae</taxon>
        <taxon>Asteroideae</taxon>
        <taxon>Heliantheae alliance</taxon>
        <taxon>Tageteae</taxon>
        <taxon>Tagetes</taxon>
    </lineage>
</organism>
<evidence type="ECO:0000313" key="4">
    <source>
        <dbReference type="Proteomes" id="UP001229421"/>
    </source>
</evidence>
<accession>A0AAD8NGV4</accession>
<feature type="compositionally biased region" description="Low complexity" evidence="2">
    <location>
        <begin position="173"/>
        <end position="183"/>
    </location>
</feature>
<evidence type="ECO:0000256" key="2">
    <source>
        <dbReference type="SAM" id="MobiDB-lite"/>
    </source>
</evidence>
<proteinExistence type="predicted"/>
<dbReference type="EMBL" id="JAUHHV010000010">
    <property type="protein sequence ID" value="KAK1409339.1"/>
    <property type="molecule type" value="Genomic_DNA"/>
</dbReference>
<feature type="region of interest" description="Disordered" evidence="2">
    <location>
        <begin position="166"/>
        <end position="188"/>
    </location>
</feature>
<name>A0AAD8NGV4_TARER</name>
<keyword evidence="1" id="KW-0175">Coiled coil</keyword>
<keyword evidence="4" id="KW-1185">Reference proteome</keyword>
<protein>
    <submittedName>
        <fullName evidence="3">Uncharacterized protein</fullName>
    </submittedName>
</protein>
<dbReference type="AlphaFoldDB" id="A0AAD8NGV4"/>
<reference evidence="3" key="1">
    <citation type="journal article" date="2023" name="bioRxiv">
        <title>Improved chromosome-level genome assembly for marigold (Tagetes erecta).</title>
        <authorList>
            <person name="Jiang F."/>
            <person name="Yuan L."/>
            <person name="Wang S."/>
            <person name="Wang H."/>
            <person name="Xu D."/>
            <person name="Wang A."/>
            <person name="Fan W."/>
        </authorList>
    </citation>
    <scope>NUCLEOTIDE SEQUENCE</scope>
    <source>
        <strain evidence="3">WSJ</strain>
        <tissue evidence="3">Leaf</tissue>
    </source>
</reference>